<protein>
    <recommendedName>
        <fullName evidence="3">histidine kinase</fullName>
        <ecNumber evidence="3">2.7.13.3</ecNumber>
    </recommendedName>
</protein>
<dbReference type="Proteomes" id="UP000248857">
    <property type="component" value="Unassembled WGS sequence"/>
</dbReference>
<evidence type="ECO:0000256" key="4">
    <source>
        <dbReference type="ARBA" id="ARBA00022553"/>
    </source>
</evidence>
<name>A0A2W1JTX2_9CYAN</name>
<dbReference type="InterPro" id="IPR005467">
    <property type="entry name" value="His_kinase_dom"/>
</dbReference>
<evidence type="ECO:0000259" key="9">
    <source>
        <dbReference type="PROSITE" id="PS50109"/>
    </source>
</evidence>
<keyword evidence="8" id="KW-0812">Transmembrane</keyword>
<evidence type="ECO:0000313" key="12">
    <source>
        <dbReference type="Proteomes" id="UP000248857"/>
    </source>
</evidence>
<dbReference type="GO" id="GO:0007234">
    <property type="term" value="P:osmosensory signaling via phosphorelay pathway"/>
    <property type="evidence" value="ECO:0007669"/>
    <property type="project" value="TreeGrafter"/>
</dbReference>
<keyword evidence="8" id="KW-0472">Membrane</keyword>
<dbReference type="InterPro" id="IPR050351">
    <property type="entry name" value="BphY/WalK/GraS-like"/>
</dbReference>
<dbReference type="EMBL" id="PQWO01000002">
    <property type="protein sequence ID" value="PZD74495.1"/>
    <property type="molecule type" value="Genomic_DNA"/>
</dbReference>
<evidence type="ECO:0000256" key="6">
    <source>
        <dbReference type="ARBA" id="ARBA00022777"/>
    </source>
</evidence>
<dbReference type="OrthoDB" id="510512at2"/>
<dbReference type="Gene3D" id="1.10.8.500">
    <property type="entry name" value="HAMP domain in histidine kinase"/>
    <property type="match status" value="1"/>
</dbReference>
<dbReference type="RefSeq" id="WP_110984595.1">
    <property type="nucleotide sequence ID" value="NZ_CAWNWM010000002.1"/>
</dbReference>
<dbReference type="PANTHER" id="PTHR42878">
    <property type="entry name" value="TWO-COMPONENT HISTIDINE KINASE"/>
    <property type="match status" value="1"/>
</dbReference>
<dbReference type="InterPro" id="IPR003660">
    <property type="entry name" value="HAMP_dom"/>
</dbReference>
<dbReference type="SUPFAM" id="SSF55874">
    <property type="entry name" value="ATPase domain of HSP90 chaperone/DNA topoisomerase II/histidine kinase"/>
    <property type="match status" value="1"/>
</dbReference>
<keyword evidence="7" id="KW-0902">Two-component regulatory system</keyword>
<dbReference type="CDD" id="cd00075">
    <property type="entry name" value="HATPase"/>
    <property type="match status" value="1"/>
</dbReference>
<evidence type="ECO:0000256" key="5">
    <source>
        <dbReference type="ARBA" id="ARBA00022679"/>
    </source>
</evidence>
<dbReference type="InterPro" id="IPR004358">
    <property type="entry name" value="Sig_transdc_His_kin-like_C"/>
</dbReference>
<dbReference type="SMART" id="SM00304">
    <property type="entry name" value="HAMP"/>
    <property type="match status" value="1"/>
</dbReference>
<evidence type="ECO:0000256" key="3">
    <source>
        <dbReference type="ARBA" id="ARBA00012438"/>
    </source>
</evidence>
<keyword evidence="6 11" id="KW-0418">Kinase</keyword>
<reference evidence="11 12" key="1">
    <citation type="journal article" date="2018" name="Sci. Rep.">
        <title>A novel species of the marine cyanobacterium Acaryochloris with a unique pigment content and lifestyle.</title>
        <authorList>
            <person name="Partensky F."/>
            <person name="Six C."/>
            <person name="Ratin M."/>
            <person name="Garczarek L."/>
            <person name="Vaulot D."/>
            <person name="Probert I."/>
            <person name="Calteau A."/>
            <person name="Gourvil P."/>
            <person name="Marie D."/>
            <person name="Grebert T."/>
            <person name="Bouchier C."/>
            <person name="Le Panse S."/>
            <person name="Gachenot M."/>
            <person name="Rodriguez F."/>
            <person name="Garrido J.L."/>
        </authorList>
    </citation>
    <scope>NUCLEOTIDE SEQUENCE [LARGE SCALE GENOMIC DNA]</scope>
    <source>
        <strain evidence="11 12">RCC1774</strain>
    </source>
</reference>
<dbReference type="GO" id="GO:0016020">
    <property type="term" value="C:membrane"/>
    <property type="evidence" value="ECO:0007669"/>
    <property type="project" value="UniProtKB-SubCell"/>
</dbReference>
<dbReference type="PANTHER" id="PTHR42878:SF15">
    <property type="entry name" value="BACTERIOPHYTOCHROME"/>
    <property type="match status" value="1"/>
</dbReference>
<evidence type="ECO:0000256" key="7">
    <source>
        <dbReference type="ARBA" id="ARBA00023012"/>
    </source>
</evidence>
<evidence type="ECO:0000256" key="2">
    <source>
        <dbReference type="ARBA" id="ARBA00004370"/>
    </source>
</evidence>
<dbReference type="Pfam" id="PF02518">
    <property type="entry name" value="HATPase_c"/>
    <property type="match status" value="1"/>
</dbReference>
<dbReference type="InterPro" id="IPR003594">
    <property type="entry name" value="HATPase_dom"/>
</dbReference>
<sequence>MIRWKLGAKFSLFLVIIFLLGSCLTVFTLSQQLNQQAEDVVKERAELLLTAMQAARNYTQNNIQPILESDTERENDFVQESIPNFAARTIFSDFRDQDSNFQNFSYKEATPNPTNLDDLADSLEVDLFNQLTQLAPESSDEVLSGYRTLEGQKLFYLARPLFMNDVRCLDCHGDPRVAPKSLLKMYGSQNGFGWKLNEVVATQLIYVPADNIFSQGRRNLLSVTKTLAAIFGALFLVINLLLWKTVTQPLEILTKVAKQISSCSLNQQPSHDSQNLEALTMRKDEPGQLARAFQYMVTVLSQREQDLQLAVQERTLSLEEEMHERQTAQEALQTYAHAINHDLRNLAMGISSLVQGLLSYSFTGRYSEGKQNRLEPSVIEIEPEALTMIKKSCDRQLNLMNSLMTAESSNLWQTALKPESVNLRQLAKELQVACDYRLTDSASTLNNQIAADLPNIYADSHQLRRVFENLIDNALKYNPEGITILLHAVVQSDAMIRCTVKDNGVGIDSQRSQMLFGMYARGQGDFQVKGYGLGLYICRKIIEAHGGAIGVEAPVGGGAEFWFTLPCCQ</sequence>
<comment type="subcellular location">
    <subcellularLocation>
        <location evidence="2">Membrane</location>
    </subcellularLocation>
</comment>
<dbReference type="Gene3D" id="3.30.565.10">
    <property type="entry name" value="Histidine kinase-like ATPase, C-terminal domain"/>
    <property type="match status" value="1"/>
</dbReference>
<evidence type="ECO:0000256" key="8">
    <source>
        <dbReference type="SAM" id="Phobius"/>
    </source>
</evidence>
<keyword evidence="8" id="KW-1133">Transmembrane helix</keyword>
<dbReference type="InterPro" id="IPR021796">
    <property type="entry name" value="Tll0287-like_dom"/>
</dbReference>
<feature type="domain" description="HAMP" evidence="10">
    <location>
        <begin position="244"/>
        <end position="305"/>
    </location>
</feature>
<dbReference type="PROSITE" id="PS50109">
    <property type="entry name" value="HIS_KIN"/>
    <property type="match status" value="1"/>
</dbReference>
<proteinExistence type="predicted"/>
<dbReference type="CDD" id="cd06225">
    <property type="entry name" value="HAMP"/>
    <property type="match status" value="1"/>
</dbReference>
<dbReference type="InterPro" id="IPR036890">
    <property type="entry name" value="HATPase_C_sf"/>
</dbReference>
<gene>
    <name evidence="11" type="primary">sasA_1</name>
    <name evidence="11" type="ORF">C1752_00599</name>
</gene>
<dbReference type="PROSITE" id="PS51257">
    <property type="entry name" value="PROKAR_LIPOPROTEIN"/>
    <property type="match status" value="1"/>
</dbReference>
<dbReference type="GO" id="GO:0030295">
    <property type="term" value="F:protein kinase activator activity"/>
    <property type="evidence" value="ECO:0007669"/>
    <property type="project" value="TreeGrafter"/>
</dbReference>
<comment type="caution">
    <text evidence="11">The sequence shown here is derived from an EMBL/GenBank/DDBJ whole genome shotgun (WGS) entry which is preliminary data.</text>
</comment>
<evidence type="ECO:0000259" key="10">
    <source>
        <dbReference type="PROSITE" id="PS50885"/>
    </source>
</evidence>
<keyword evidence="4" id="KW-0597">Phosphoprotein</keyword>
<keyword evidence="12" id="KW-1185">Reference proteome</keyword>
<evidence type="ECO:0000313" key="11">
    <source>
        <dbReference type="EMBL" id="PZD74495.1"/>
    </source>
</evidence>
<dbReference type="GO" id="GO:0000156">
    <property type="term" value="F:phosphorelay response regulator activity"/>
    <property type="evidence" value="ECO:0007669"/>
    <property type="project" value="TreeGrafter"/>
</dbReference>
<dbReference type="EC" id="2.7.13.3" evidence="3"/>
<comment type="catalytic activity">
    <reaction evidence="1">
        <text>ATP + protein L-histidine = ADP + protein N-phospho-L-histidine.</text>
        <dbReference type="EC" id="2.7.13.3"/>
    </reaction>
</comment>
<dbReference type="PRINTS" id="PR00344">
    <property type="entry name" value="BCTRLSENSOR"/>
</dbReference>
<feature type="domain" description="Histidine kinase" evidence="9">
    <location>
        <begin position="338"/>
        <end position="569"/>
    </location>
</feature>
<keyword evidence="5 11" id="KW-0808">Transferase</keyword>
<dbReference type="SMART" id="SM00387">
    <property type="entry name" value="HATPase_c"/>
    <property type="match status" value="1"/>
</dbReference>
<dbReference type="AlphaFoldDB" id="A0A2W1JTX2"/>
<organism evidence="11 12">
    <name type="scientific">Acaryochloris thomasi RCC1774</name>
    <dbReference type="NCBI Taxonomy" id="1764569"/>
    <lineage>
        <taxon>Bacteria</taxon>
        <taxon>Bacillati</taxon>
        <taxon>Cyanobacteriota</taxon>
        <taxon>Cyanophyceae</taxon>
        <taxon>Acaryochloridales</taxon>
        <taxon>Acaryochloridaceae</taxon>
        <taxon>Acaryochloris</taxon>
        <taxon>Acaryochloris thomasi</taxon>
    </lineage>
</organism>
<evidence type="ECO:0000256" key="1">
    <source>
        <dbReference type="ARBA" id="ARBA00000085"/>
    </source>
</evidence>
<dbReference type="PROSITE" id="PS50885">
    <property type="entry name" value="HAMP"/>
    <property type="match status" value="1"/>
</dbReference>
<feature type="transmembrane region" description="Helical" evidence="8">
    <location>
        <begin position="226"/>
        <end position="243"/>
    </location>
</feature>
<dbReference type="Pfam" id="PF11845">
    <property type="entry name" value="Tll0287-like"/>
    <property type="match status" value="1"/>
</dbReference>
<dbReference type="Gene3D" id="1.10.287.130">
    <property type="match status" value="1"/>
</dbReference>
<accession>A0A2W1JTX2</accession>
<dbReference type="GO" id="GO:0004673">
    <property type="term" value="F:protein histidine kinase activity"/>
    <property type="evidence" value="ECO:0007669"/>
    <property type="project" value="UniProtKB-EC"/>
</dbReference>